<dbReference type="GO" id="GO:0008408">
    <property type="term" value="F:3'-5' exonuclease activity"/>
    <property type="evidence" value="ECO:0007669"/>
    <property type="project" value="InterPro"/>
</dbReference>
<dbReference type="SMART" id="SM00341">
    <property type="entry name" value="HRDC"/>
    <property type="match status" value="1"/>
</dbReference>
<dbReference type="GO" id="GO:0000166">
    <property type="term" value="F:nucleotide binding"/>
    <property type="evidence" value="ECO:0007669"/>
    <property type="project" value="InterPro"/>
</dbReference>
<evidence type="ECO:0000256" key="2">
    <source>
        <dbReference type="ARBA" id="ARBA00022801"/>
    </source>
</evidence>
<dbReference type="Proteomes" id="UP000756921">
    <property type="component" value="Unassembled WGS sequence"/>
</dbReference>
<feature type="compositionally biased region" description="Polar residues" evidence="3">
    <location>
        <begin position="431"/>
        <end position="440"/>
    </location>
</feature>
<dbReference type="InterPro" id="IPR010997">
    <property type="entry name" value="HRDC-like_sf"/>
</dbReference>
<accession>A0A9P6GKP1</accession>
<feature type="compositionally biased region" description="Basic and acidic residues" evidence="3">
    <location>
        <begin position="302"/>
        <end position="322"/>
    </location>
</feature>
<keyword evidence="5" id="KW-0067">ATP-binding</keyword>
<keyword evidence="6" id="KW-1185">Reference proteome</keyword>
<dbReference type="InterPro" id="IPR051132">
    <property type="entry name" value="3-5_Exonuclease_domain"/>
</dbReference>
<dbReference type="InterPro" id="IPR044876">
    <property type="entry name" value="HRDC_dom_sf"/>
</dbReference>
<dbReference type="EMBL" id="WJXW01000004">
    <property type="protein sequence ID" value="KAF9737412.1"/>
    <property type="molecule type" value="Genomic_DNA"/>
</dbReference>
<dbReference type="InterPro" id="IPR002562">
    <property type="entry name" value="3'-5'_exonuclease_dom"/>
</dbReference>
<evidence type="ECO:0000256" key="1">
    <source>
        <dbReference type="ARBA" id="ARBA00022722"/>
    </source>
</evidence>
<comment type="caution">
    <text evidence="5">The sequence shown here is derived from an EMBL/GenBank/DDBJ whole genome shotgun (WGS) entry which is preliminary data.</text>
</comment>
<dbReference type="PROSITE" id="PS50967">
    <property type="entry name" value="HRDC"/>
    <property type="match status" value="1"/>
</dbReference>
<dbReference type="SUPFAM" id="SSF47819">
    <property type="entry name" value="HRDC-like"/>
    <property type="match status" value="1"/>
</dbReference>
<protein>
    <submittedName>
        <fullName evidence="5">Werner syndrome ATP-dependent helicase</fullName>
    </submittedName>
</protein>
<feature type="domain" description="HRDC" evidence="4">
    <location>
        <begin position="341"/>
        <end position="421"/>
    </location>
</feature>
<dbReference type="Pfam" id="PF01612">
    <property type="entry name" value="DNA_pol_A_exo1"/>
    <property type="match status" value="1"/>
</dbReference>
<feature type="compositionally biased region" description="Polar residues" evidence="3">
    <location>
        <begin position="329"/>
        <end position="338"/>
    </location>
</feature>
<dbReference type="GO" id="GO:0004386">
    <property type="term" value="F:helicase activity"/>
    <property type="evidence" value="ECO:0007669"/>
    <property type="project" value="UniProtKB-KW"/>
</dbReference>
<dbReference type="Pfam" id="PF00570">
    <property type="entry name" value="HRDC"/>
    <property type="match status" value="1"/>
</dbReference>
<feature type="compositionally biased region" description="Low complexity" evidence="3">
    <location>
        <begin position="455"/>
        <end position="466"/>
    </location>
</feature>
<dbReference type="AlphaFoldDB" id="A0A9P6GKP1"/>
<dbReference type="InterPro" id="IPR002121">
    <property type="entry name" value="HRDC_dom"/>
</dbReference>
<dbReference type="GO" id="GO:0003676">
    <property type="term" value="F:nucleic acid binding"/>
    <property type="evidence" value="ECO:0007669"/>
    <property type="project" value="InterPro"/>
</dbReference>
<feature type="region of interest" description="Disordered" evidence="3">
    <location>
        <begin position="536"/>
        <end position="562"/>
    </location>
</feature>
<sequence>MTAEPVTATDDAASEVEGDALWPLAYRLQTLQQPAFAQWWSYRLYQTPEGKKVQVLYSNNKARSEELAQKFLEEPVVGFDMEWPCFPGQNPPLQKRIGLIQIASEDKIALIHIGIHAGKTVDDIIAPSLRKLIESSKIAKTGVGILGADFARLRRFFGLKPQGAFELSHLDRLVRFAYIPHLLNTKMISLANLVENHLGLPLAKGPVRTSNWSKPLNDEQKGYAASDAYAGFMLFHCMNAKRLALTPVPSLPIFAEQYPRKAKGAKGSAPMTTLMLQPAEEGGFIIAANEFFDNRKDDAISDEKACEGRDETVTPTADENKQTTKKTVSKTGPKTTQEPLGRAAQVLYDQLAERRKALAHANGVPVYLIANNTVLQGLAQMAPQNDEDLLKVKGIGKVSFAKYGTDWLDVIARHLAVHVDEQLIAEPSVAPTESQETVPRTPTRKSMRRPQITQSSPDSSPGFGSSIHRTPVLHTGLSFTMAETTLDKGDSTEGNLKYPVLPRPSFDQHYEDIEFIDMTGDKPHGHKSASVDAMFGASSGTTSEEGPARRTAPSPNSSEESLVFITPPSRSASYLKRKRTETRSCTATPSRVLNQAVTANLASIEASTPARISTQTPLLSPGSKIYRNKLIAFSKLVTRKLSAGSSTTPIVSEATLDLIVATSPRTAEDLDRIAGIEPFVLACRAAEMDLLRNIIKFAPPYLNDLSITPSD</sequence>
<gene>
    <name evidence="5" type="ORF">PMIN01_05191</name>
</gene>
<evidence type="ECO:0000313" key="5">
    <source>
        <dbReference type="EMBL" id="KAF9737412.1"/>
    </source>
</evidence>
<evidence type="ECO:0000313" key="6">
    <source>
        <dbReference type="Proteomes" id="UP000756921"/>
    </source>
</evidence>
<proteinExistence type="predicted"/>
<dbReference type="GO" id="GO:0006139">
    <property type="term" value="P:nucleobase-containing compound metabolic process"/>
    <property type="evidence" value="ECO:0007669"/>
    <property type="project" value="InterPro"/>
</dbReference>
<dbReference type="GO" id="GO:0005737">
    <property type="term" value="C:cytoplasm"/>
    <property type="evidence" value="ECO:0007669"/>
    <property type="project" value="TreeGrafter"/>
</dbReference>
<dbReference type="InterPro" id="IPR036397">
    <property type="entry name" value="RNaseH_sf"/>
</dbReference>
<organism evidence="5 6">
    <name type="scientific">Paraphaeosphaeria minitans</name>
    <dbReference type="NCBI Taxonomy" id="565426"/>
    <lineage>
        <taxon>Eukaryota</taxon>
        <taxon>Fungi</taxon>
        <taxon>Dikarya</taxon>
        <taxon>Ascomycota</taxon>
        <taxon>Pezizomycotina</taxon>
        <taxon>Dothideomycetes</taxon>
        <taxon>Pleosporomycetidae</taxon>
        <taxon>Pleosporales</taxon>
        <taxon>Massarineae</taxon>
        <taxon>Didymosphaeriaceae</taxon>
        <taxon>Paraphaeosphaeria</taxon>
    </lineage>
</organism>
<dbReference type="Gene3D" id="3.30.420.10">
    <property type="entry name" value="Ribonuclease H-like superfamily/Ribonuclease H"/>
    <property type="match status" value="1"/>
</dbReference>
<evidence type="ECO:0000259" key="4">
    <source>
        <dbReference type="PROSITE" id="PS50967"/>
    </source>
</evidence>
<keyword evidence="5" id="KW-0347">Helicase</keyword>
<feature type="region of interest" description="Disordered" evidence="3">
    <location>
        <begin position="302"/>
        <end position="338"/>
    </location>
</feature>
<name>A0A9P6GKP1_9PLEO</name>
<evidence type="ECO:0000256" key="3">
    <source>
        <dbReference type="SAM" id="MobiDB-lite"/>
    </source>
</evidence>
<reference evidence="5" key="1">
    <citation type="journal article" date="2020" name="Mol. Plant Microbe Interact.">
        <title>Genome Sequence of the Biocontrol Agent Coniothyrium minitans strain Conio (IMI 134523).</title>
        <authorList>
            <person name="Patel D."/>
            <person name="Shittu T.A."/>
            <person name="Baroncelli R."/>
            <person name="Muthumeenakshi S."/>
            <person name="Osborne T.H."/>
            <person name="Janganan T.K."/>
            <person name="Sreenivasaprasad S."/>
        </authorList>
    </citation>
    <scope>NUCLEOTIDE SEQUENCE</scope>
    <source>
        <strain evidence="5">Conio</strain>
    </source>
</reference>
<dbReference type="GO" id="GO:0005634">
    <property type="term" value="C:nucleus"/>
    <property type="evidence" value="ECO:0007669"/>
    <property type="project" value="TreeGrafter"/>
</dbReference>
<dbReference type="OrthoDB" id="1920326at2759"/>
<dbReference type="CDD" id="cd06141">
    <property type="entry name" value="WRN_exo"/>
    <property type="match status" value="1"/>
</dbReference>
<dbReference type="PANTHER" id="PTHR13620:SF104">
    <property type="entry name" value="EXONUCLEASE 3'-5' DOMAIN-CONTAINING PROTEIN 2"/>
    <property type="match status" value="1"/>
</dbReference>
<keyword evidence="5" id="KW-0547">Nucleotide-binding</keyword>
<keyword evidence="2" id="KW-0378">Hydrolase</keyword>
<dbReference type="PANTHER" id="PTHR13620">
    <property type="entry name" value="3-5 EXONUCLEASE"/>
    <property type="match status" value="1"/>
</dbReference>
<dbReference type="SUPFAM" id="SSF53098">
    <property type="entry name" value="Ribonuclease H-like"/>
    <property type="match status" value="1"/>
</dbReference>
<dbReference type="Gene3D" id="1.10.150.80">
    <property type="entry name" value="HRDC domain"/>
    <property type="match status" value="1"/>
</dbReference>
<keyword evidence="1" id="KW-0540">Nuclease</keyword>
<dbReference type="InterPro" id="IPR012337">
    <property type="entry name" value="RNaseH-like_sf"/>
</dbReference>
<feature type="region of interest" description="Disordered" evidence="3">
    <location>
        <begin position="427"/>
        <end position="469"/>
    </location>
</feature>